<proteinExistence type="inferred from homology"/>
<keyword evidence="3" id="KW-0813">Transport</keyword>
<comment type="caution">
    <text evidence="10">The sequence shown here is derived from an EMBL/GenBank/DDBJ whole genome shotgun (WGS) entry which is preliminary data.</text>
</comment>
<evidence type="ECO:0000256" key="5">
    <source>
        <dbReference type="ARBA" id="ARBA00022741"/>
    </source>
</evidence>
<dbReference type="InterPro" id="IPR013563">
    <property type="entry name" value="Oligopep_ABC_C"/>
</dbReference>
<comment type="similarity">
    <text evidence="2">Belongs to the ABC transporter superfamily.</text>
</comment>
<gene>
    <name evidence="10" type="ORF">HDA36_004359</name>
</gene>
<dbReference type="Gene3D" id="3.40.50.300">
    <property type="entry name" value="P-loop containing nucleotide triphosphate hydrolases"/>
    <property type="match status" value="1"/>
</dbReference>
<keyword evidence="5" id="KW-0547">Nucleotide-binding</keyword>
<keyword evidence="6 10" id="KW-0067">ATP-binding</keyword>
<keyword evidence="4" id="KW-1003">Cell membrane</keyword>
<sequence length="337" mass="35937">MLLDIEGLTVELPGADARRPVLDEVDLRVAAGEVVGLVGESGSGKSTTARAVLRLLPEGARARGRVAVAGTDVLAAGPGELTELRARRVAMVFQDPRAVLNPVRRIGDFLTERMVLALGAPREQARARALELLAEVGLSRPAERIRQYPHELSGGMLQRVVLAAALATEPELLLADEATSALDVTTQAEVLSVLRDLRERRGMGVLFITHDLHLAAAYCHRVSVMYAGRVVEDRPAAELFTDPRHPYTRGLLACTPGLDSDRAPRPVPGAPPSLSTAFPGCPFAPRCAEADDACTTWHPRPLPLADGTVACRKADTGGADRPSAPHTAVHDPSLETR</sequence>
<evidence type="ECO:0000256" key="4">
    <source>
        <dbReference type="ARBA" id="ARBA00022475"/>
    </source>
</evidence>
<evidence type="ECO:0000256" key="8">
    <source>
        <dbReference type="SAM" id="MobiDB-lite"/>
    </source>
</evidence>
<feature type="region of interest" description="Disordered" evidence="8">
    <location>
        <begin position="313"/>
        <end position="337"/>
    </location>
</feature>
<dbReference type="PROSITE" id="PS50893">
    <property type="entry name" value="ABC_TRANSPORTER_2"/>
    <property type="match status" value="1"/>
</dbReference>
<dbReference type="PANTHER" id="PTHR43297">
    <property type="entry name" value="OLIGOPEPTIDE TRANSPORT ATP-BINDING PROTEIN APPD"/>
    <property type="match status" value="1"/>
</dbReference>
<dbReference type="InterPro" id="IPR027417">
    <property type="entry name" value="P-loop_NTPase"/>
</dbReference>
<dbReference type="AlphaFoldDB" id="A0A7W8VFM3"/>
<dbReference type="GO" id="GO:0005886">
    <property type="term" value="C:plasma membrane"/>
    <property type="evidence" value="ECO:0007669"/>
    <property type="project" value="UniProtKB-SubCell"/>
</dbReference>
<dbReference type="GO" id="GO:0016887">
    <property type="term" value="F:ATP hydrolysis activity"/>
    <property type="evidence" value="ECO:0007669"/>
    <property type="project" value="InterPro"/>
</dbReference>
<dbReference type="FunFam" id="3.40.50.300:FF:000016">
    <property type="entry name" value="Oligopeptide ABC transporter ATP-binding component"/>
    <property type="match status" value="1"/>
</dbReference>
<dbReference type="Proteomes" id="UP000572635">
    <property type="component" value="Unassembled WGS sequence"/>
</dbReference>
<keyword evidence="7" id="KW-0472">Membrane</keyword>
<dbReference type="PROSITE" id="PS00211">
    <property type="entry name" value="ABC_TRANSPORTER_1"/>
    <property type="match status" value="1"/>
</dbReference>
<dbReference type="NCBIfam" id="TIGR01727">
    <property type="entry name" value="oligo_HPY"/>
    <property type="match status" value="1"/>
</dbReference>
<reference evidence="10 11" key="1">
    <citation type="submission" date="2020-08" db="EMBL/GenBank/DDBJ databases">
        <title>Sequencing the genomes of 1000 actinobacteria strains.</title>
        <authorList>
            <person name="Klenk H.-P."/>
        </authorList>
    </citation>
    <scope>NUCLEOTIDE SEQUENCE [LARGE SCALE GENOMIC DNA]</scope>
    <source>
        <strain evidence="10 11">DSM 44551</strain>
    </source>
</reference>
<dbReference type="PANTHER" id="PTHR43297:SF2">
    <property type="entry name" value="DIPEPTIDE TRANSPORT ATP-BINDING PROTEIN DPPD"/>
    <property type="match status" value="1"/>
</dbReference>
<organism evidence="10 11">
    <name type="scientific">Nocardiopsis composta</name>
    <dbReference type="NCBI Taxonomy" id="157465"/>
    <lineage>
        <taxon>Bacteria</taxon>
        <taxon>Bacillati</taxon>
        <taxon>Actinomycetota</taxon>
        <taxon>Actinomycetes</taxon>
        <taxon>Streptosporangiales</taxon>
        <taxon>Nocardiopsidaceae</taxon>
        <taxon>Nocardiopsis</taxon>
    </lineage>
</organism>
<comment type="subcellular location">
    <subcellularLocation>
        <location evidence="1">Cell membrane</location>
        <topology evidence="1">Peripheral membrane protein</topology>
    </subcellularLocation>
</comment>
<dbReference type="InterPro" id="IPR003593">
    <property type="entry name" value="AAA+_ATPase"/>
</dbReference>
<evidence type="ECO:0000256" key="1">
    <source>
        <dbReference type="ARBA" id="ARBA00004202"/>
    </source>
</evidence>
<evidence type="ECO:0000313" key="11">
    <source>
        <dbReference type="Proteomes" id="UP000572635"/>
    </source>
</evidence>
<name>A0A7W8VFM3_9ACTN</name>
<dbReference type="GO" id="GO:0005524">
    <property type="term" value="F:ATP binding"/>
    <property type="evidence" value="ECO:0007669"/>
    <property type="project" value="UniProtKB-KW"/>
</dbReference>
<keyword evidence="11" id="KW-1185">Reference proteome</keyword>
<evidence type="ECO:0000256" key="7">
    <source>
        <dbReference type="ARBA" id="ARBA00023136"/>
    </source>
</evidence>
<feature type="compositionally biased region" description="Basic and acidic residues" evidence="8">
    <location>
        <begin position="328"/>
        <end position="337"/>
    </location>
</feature>
<dbReference type="InterPro" id="IPR003439">
    <property type="entry name" value="ABC_transporter-like_ATP-bd"/>
</dbReference>
<evidence type="ECO:0000259" key="9">
    <source>
        <dbReference type="PROSITE" id="PS50893"/>
    </source>
</evidence>
<evidence type="ECO:0000256" key="3">
    <source>
        <dbReference type="ARBA" id="ARBA00022448"/>
    </source>
</evidence>
<evidence type="ECO:0000256" key="2">
    <source>
        <dbReference type="ARBA" id="ARBA00005417"/>
    </source>
</evidence>
<dbReference type="Pfam" id="PF08352">
    <property type="entry name" value="oligo_HPY"/>
    <property type="match status" value="1"/>
</dbReference>
<evidence type="ECO:0000256" key="6">
    <source>
        <dbReference type="ARBA" id="ARBA00022840"/>
    </source>
</evidence>
<dbReference type="CDD" id="cd03257">
    <property type="entry name" value="ABC_NikE_OppD_transporters"/>
    <property type="match status" value="1"/>
</dbReference>
<evidence type="ECO:0000313" key="10">
    <source>
        <dbReference type="EMBL" id="MBB5434275.1"/>
    </source>
</evidence>
<dbReference type="Pfam" id="PF00005">
    <property type="entry name" value="ABC_tran"/>
    <property type="match status" value="1"/>
</dbReference>
<dbReference type="EMBL" id="JACHDB010000001">
    <property type="protein sequence ID" value="MBB5434275.1"/>
    <property type="molecule type" value="Genomic_DNA"/>
</dbReference>
<dbReference type="InterPro" id="IPR017871">
    <property type="entry name" value="ABC_transporter-like_CS"/>
</dbReference>
<accession>A0A7W8VFM3</accession>
<dbReference type="SUPFAM" id="SSF52540">
    <property type="entry name" value="P-loop containing nucleoside triphosphate hydrolases"/>
    <property type="match status" value="1"/>
</dbReference>
<feature type="domain" description="ABC transporter" evidence="9">
    <location>
        <begin position="3"/>
        <end position="252"/>
    </location>
</feature>
<protein>
    <submittedName>
        <fullName evidence="10">Oligopeptide/dipeptide ABC transporter ATP-binding protein</fullName>
    </submittedName>
</protein>
<dbReference type="SMART" id="SM00382">
    <property type="entry name" value="AAA"/>
    <property type="match status" value="1"/>
</dbReference>
<dbReference type="GO" id="GO:0015833">
    <property type="term" value="P:peptide transport"/>
    <property type="evidence" value="ECO:0007669"/>
    <property type="project" value="InterPro"/>
</dbReference>
<dbReference type="InterPro" id="IPR050388">
    <property type="entry name" value="ABC_Ni/Peptide_Import"/>
</dbReference>
<dbReference type="RefSeq" id="WP_184394767.1">
    <property type="nucleotide sequence ID" value="NZ_BAAAJD010000121.1"/>
</dbReference>